<dbReference type="EMBL" id="PQFF01000198">
    <property type="protein sequence ID" value="RHZ75524.1"/>
    <property type="molecule type" value="Genomic_DNA"/>
</dbReference>
<name>A0A397IQZ0_9GLOM</name>
<dbReference type="GO" id="GO:0004674">
    <property type="term" value="F:protein serine/threonine kinase activity"/>
    <property type="evidence" value="ECO:0007669"/>
    <property type="project" value="TreeGrafter"/>
</dbReference>
<evidence type="ECO:0000313" key="3">
    <source>
        <dbReference type="EMBL" id="RHZ75524.1"/>
    </source>
</evidence>
<dbReference type="Pfam" id="PF07714">
    <property type="entry name" value="PK_Tyr_Ser-Thr"/>
    <property type="match status" value="1"/>
</dbReference>
<dbReference type="AlphaFoldDB" id="A0A397IQZ0"/>
<dbReference type="InterPro" id="IPR011009">
    <property type="entry name" value="Kinase-like_dom_sf"/>
</dbReference>
<protein>
    <recommendedName>
        <fullName evidence="2">Protein kinase domain-containing protein</fullName>
    </recommendedName>
</protein>
<dbReference type="InterPro" id="IPR000719">
    <property type="entry name" value="Prot_kinase_dom"/>
</dbReference>
<comment type="caution">
    <text evidence="3">The sequence shown here is derived from an EMBL/GenBank/DDBJ whole genome shotgun (WGS) entry which is preliminary data.</text>
</comment>
<feature type="region of interest" description="Disordered" evidence="1">
    <location>
        <begin position="291"/>
        <end position="323"/>
    </location>
</feature>
<accession>A0A397IQZ0</accession>
<gene>
    <name evidence="3" type="ORF">Glove_213g108</name>
</gene>
<dbReference type="InterPro" id="IPR001245">
    <property type="entry name" value="Ser-Thr/Tyr_kinase_cat_dom"/>
</dbReference>
<keyword evidence="4" id="KW-1185">Reference proteome</keyword>
<dbReference type="STRING" id="1348612.A0A397IQZ0"/>
<sequence length="373" mass="43081">MLITHFRKIGIINLISNSSQKISKSQRLKRKVIHRDLHSKNILYYSDADRWFISDSGFSSPIDDSNNIFKIYGDLPHIAPEVYGNILTTKSDGSTIKYTEKSDIYSLGIIMWEVFTGKIPFDGRKHDIDLALDIFSNKSRPDINNMDENKEYVKLMIKCWDHDPDKRPDIIEIYKRMESLIRPIICKLKEGGGGIGGNHAFSKFNMKKIKNYIKGLMKNNNDSKENKKLESKADSNRINIPQIIESKDENPLTSNIFTKSVEVCDSRQCSECIISDRIELDFNKNNENEATAIEDDNENDIEKTDDNFGSQDNNNRNKITHPTKENSELFLNLTNNNNLLDRKENSELFLNLTNNNNLLDRKENYEIFPNLIS</sequence>
<feature type="domain" description="Protein kinase" evidence="2">
    <location>
        <begin position="1"/>
        <end position="185"/>
    </location>
</feature>
<dbReference type="SUPFAM" id="SSF56112">
    <property type="entry name" value="Protein kinase-like (PK-like)"/>
    <property type="match status" value="1"/>
</dbReference>
<dbReference type="Gene3D" id="1.10.510.10">
    <property type="entry name" value="Transferase(Phosphotransferase) domain 1"/>
    <property type="match status" value="1"/>
</dbReference>
<organism evidence="3 4">
    <name type="scientific">Diversispora epigaea</name>
    <dbReference type="NCBI Taxonomy" id="1348612"/>
    <lineage>
        <taxon>Eukaryota</taxon>
        <taxon>Fungi</taxon>
        <taxon>Fungi incertae sedis</taxon>
        <taxon>Mucoromycota</taxon>
        <taxon>Glomeromycotina</taxon>
        <taxon>Glomeromycetes</taxon>
        <taxon>Diversisporales</taxon>
        <taxon>Diversisporaceae</taxon>
        <taxon>Diversispora</taxon>
    </lineage>
</organism>
<dbReference type="Proteomes" id="UP000266861">
    <property type="component" value="Unassembled WGS sequence"/>
</dbReference>
<feature type="compositionally biased region" description="Polar residues" evidence="1">
    <location>
        <begin position="307"/>
        <end position="317"/>
    </location>
</feature>
<evidence type="ECO:0000256" key="1">
    <source>
        <dbReference type="SAM" id="MobiDB-lite"/>
    </source>
</evidence>
<dbReference type="PROSITE" id="PS50011">
    <property type="entry name" value="PROTEIN_KINASE_DOM"/>
    <property type="match status" value="1"/>
</dbReference>
<dbReference type="GO" id="GO:0005524">
    <property type="term" value="F:ATP binding"/>
    <property type="evidence" value="ECO:0007669"/>
    <property type="project" value="InterPro"/>
</dbReference>
<dbReference type="PANTHER" id="PTHR44329">
    <property type="entry name" value="SERINE/THREONINE-PROTEIN KINASE TNNI3K-RELATED"/>
    <property type="match status" value="1"/>
</dbReference>
<proteinExistence type="predicted"/>
<dbReference type="InterPro" id="IPR051681">
    <property type="entry name" value="Ser/Thr_Kinases-Pseudokinases"/>
</dbReference>
<evidence type="ECO:0000259" key="2">
    <source>
        <dbReference type="PROSITE" id="PS50011"/>
    </source>
</evidence>
<reference evidence="3 4" key="1">
    <citation type="submission" date="2018-08" db="EMBL/GenBank/DDBJ databases">
        <title>Genome and evolution of the arbuscular mycorrhizal fungus Diversispora epigaea (formerly Glomus versiforme) and its bacterial endosymbionts.</title>
        <authorList>
            <person name="Sun X."/>
            <person name="Fei Z."/>
            <person name="Harrison M."/>
        </authorList>
    </citation>
    <scope>NUCLEOTIDE SEQUENCE [LARGE SCALE GENOMIC DNA]</scope>
    <source>
        <strain evidence="3 4">IT104</strain>
    </source>
</reference>
<evidence type="ECO:0000313" key="4">
    <source>
        <dbReference type="Proteomes" id="UP000266861"/>
    </source>
</evidence>
<dbReference type="OrthoDB" id="2353542at2759"/>